<dbReference type="EMBL" id="CABFNQ020000606">
    <property type="protein sequence ID" value="CAH0020039.1"/>
    <property type="molecule type" value="Genomic_DNA"/>
</dbReference>
<sequence length="513" mass="59077">MSSPASYTISSGSDSSSDSDAVSELSNEEWQAQGAYPYEHLSVRPVRCGTTGLYPLTPQFWNHRSAERLPFYGGQAMMGPRGPLCHTGEISTIMRPVHELVRTPPPVMPYSGVKWPPRAPQAGRKRKAFKYMHDRNEAKVIYEHLKDEGNTMSYRLQTTVQNLHNLMSQICRREQIAQEDLSTYLHEMTKDIQEDLVYIPNHCWDIWLEQDGGLLPGTETMRNPVVVPRTNFKESDNMNIHDRLWCRRFVANIVYVQNHFFAFVLDRKHAFVHILDTSGDGRDIRAAAFVNSLAVWLNSLGFSMNFAFAVIPCTPQRDCFSCGILCAQWLRQTLRDFIGERVEQSGIPCISLNFRNRPFPTLTDSYPSGLFVRDWAIRPQDYEGSRRWAKTEMMINICTRLSIPSFPQFFRQVDQIQIHLMPCNNMLNHVRTRLAEQGPHWGFMTFAGAFRIAIPAFAHEGEGPNFGLYYFDERYCMLRRRSDHSEVDWVTYTPRPLPPRITPATLPVGSHHH</sequence>
<feature type="compositionally biased region" description="Low complexity" evidence="1">
    <location>
        <begin position="1"/>
        <end position="25"/>
    </location>
</feature>
<organism evidence="2 3">
    <name type="scientific">Clonostachys rhizophaga</name>
    <dbReference type="NCBI Taxonomy" id="160324"/>
    <lineage>
        <taxon>Eukaryota</taxon>
        <taxon>Fungi</taxon>
        <taxon>Dikarya</taxon>
        <taxon>Ascomycota</taxon>
        <taxon>Pezizomycotina</taxon>
        <taxon>Sordariomycetes</taxon>
        <taxon>Hypocreomycetidae</taxon>
        <taxon>Hypocreales</taxon>
        <taxon>Bionectriaceae</taxon>
        <taxon>Clonostachys</taxon>
    </lineage>
</organism>
<feature type="region of interest" description="Disordered" evidence="1">
    <location>
        <begin position="1"/>
        <end position="28"/>
    </location>
</feature>
<keyword evidence="3" id="KW-1185">Reference proteome</keyword>
<evidence type="ECO:0000256" key="1">
    <source>
        <dbReference type="SAM" id="MobiDB-lite"/>
    </source>
</evidence>
<name>A0A9N9VC42_9HYPO</name>
<dbReference type="AlphaFoldDB" id="A0A9N9VC42"/>
<evidence type="ECO:0000313" key="2">
    <source>
        <dbReference type="EMBL" id="CAH0020039.1"/>
    </source>
</evidence>
<proteinExistence type="predicted"/>
<dbReference type="Proteomes" id="UP000696573">
    <property type="component" value="Unassembled WGS sequence"/>
</dbReference>
<gene>
    <name evidence="2" type="ORF">CRHIZ90672A_00018764</name>
</gene>
<dbReference type="OrthoDB" id="10503442at2759"/>
<accession>A0A9N9VC42</accession>
<protein>
    <recommendedName>
        <fullName evidence="4">Ubiquitin-like protease family profile domain-containing protein</fullName>
    </recommendedName>
</protein>
<reference evidence="2" key="1">
    <citation type="submission" date="2021-10" db="EMBL/GenBank/DDBJ databases">
        <authorList>
            <person name="Piombo E."/>
        </authorList>
    </citation>
    <scope>NUCLEOTIDE SEQUENCE</scope>
</reference>
<evidence type="ECO:0000313" key="3">
    <source>
        <dbReference type="Proteomes" id="UP000696573"/>
    </source>
</evidence>
<evidence type="ECO:0008006" key="4">
    <source>
        <dbReference type="Google" id="ProtNLM"/>
    </source>
</evidence>
<comment type="caution">
    <text evidence="2">The sequence shown here is derived from an EMBL/GenBank/DDBJ whole genome shotgun (WGS) entry which is preliminary data.</text>
</comment>